<dbReference type="KEGG" id="csep:CP523_14085"/>
<dbReference type="FunFam" id="2.40.30.20:FF:000004">
    <property type="entry name" value="Riboflavin synthase, alpha subunit"/>
    <property type="match status" value="1"/>
</dbReference>
<evidence type="ECO:0000256" key="5">
    <source>
        <dbReference type="ARBA" id="ARBA00012827"/>
    </source>
</evidence>
<dbReference type="InterPro" id="IPR001783">
    <property type="entry name" value="Lumazine-bd"/>
</dbReference>
<evidence type="ECO:0000313" key="15">
    <source>
        <dbReference type="Proteomes" id="UP000280586"/>
    </source>
</evidence>
<dbReference type="GO" id="GO:0004746">
    <property type="term" value="F:riboflavin synthase activity"/>
    <property type="evidence" value="ECO:0007669"/>
    <property type="project" value="UniProtKB-UniRule"/>
</dbReference>
<dbReference type="Pfam" id="PF00677">
    <property type="entry name" value="Lum_binding"/>
    <property type="match status" value="2"/>
</dbReference>
<dbReference type="NCBIfam" id="NF009566">
    <property type="entry name" value="PRK13020.1"/>
    <property type="match status" value="1"/>
</dbReference>
<reference evidence="13 15" key="1">
    <citation type="submission" date="2017-09" db="EMBL/GenBank/DDBJ databases">
        <authorList>
            <person name="Thomas P."/>
            <person name="Seyboldt C."/>
        </authorList>
    </citation>
    <scope>NUCLEOTIDE SEQUENCE [LARGE SCALE GENOMIC DNA]</scope>
    <source>
        <strain evidence="13 15">DSM 7534</strain>
    </source>
</reference>
<comment type="subunit">
    <text evidence="4">Homotrimer.</text>
</comment>
<feature type="domain" description="Lumazine-binding" evidence="12">
    <location>
        <begin position="1"/>
        <end position="96"/>
    </location>
</feature>
<dbReference type="PANTHER" id="PTHR21098:SF12">
    <property type="entry name" value="RIBOFLAVIN SYNTHASE"/>
    <property type="match status" value="1"/>
</dbReference>
<protein>
    <recommendedName>
        <fullName evidence="6 10">Riboflavin synthase</fullName>
        <ecNumber evidence="5 10">2.5.1.9</ecNumber>
    </recommendedName>
</protein>
<comment type="catalytic activity">
    <reaction evidence="1">
        <text>2 6,7-dimethyl-8-(1-D-ribityl)lumazine + H(+) = 5-amino-6-(D-ribitylamino)uracil + riboflavin</text>
        <dbReference type="Rhea" id="RHEA:20772"/>
        <dbReference type="ChEBI" id="CHEBI:15378"/>
        <dbReference type="ChEBI" id="CHEBI:15934"/>
        <dbReference type="ChEBI" id="CHEBI:57986"/>
        <dbReference type="ChEBI" id="CHEBI:58201"/>
        <dbReference type="EC" id="2.5.1.9"/>
    </reaction>
</comment>
<dbReference type="InterPro" id="IPR023366">
    <property type="entry name" value="ATP_synth_asu-like_sf"/>
</dbReference>
<evidence type="ECO:0000313" key="13">
    <source>
        <dbReference type="EMBL" id="AYE35466.1"/>
    </source>
</evidence>
<evidence type="ECO:0000256" key="8">
    <source>
        <dbReference type="ARBA" id="ARBA00022679"/>
    </source>
</evidence>
<dbReference type="InterPro" id="IPR026017">
    <property type="entry name" value="Lumazine-bd_dom"/>
</dbReference>
<accession>A0A9N7JP63</accession>
<evidence type="ECO:0000256" key="1">
    <source>
        <dbReference type="ARBA" id="ARBA00000968"/>
    </source>
</evidence>
<dbReference type="EMBL" id="CP023671">
    <property type="protein sequence ID" value="AYE35466.1"/>
    <property type="molecule type" value="Genomic_DNA"/>
</dbReference>
<organism evidence="13 15">
    <name type="scientific">Clostridium septicum</name>
    <dbReference type="NCBI Taxonomy" id="1504"/>
    <lineage>
        <taxon>Bacteria</taxon>
        <taxon>Bacillati</taxon>
        <taxon>Bacillota</taxon>
        <taxon>Clostridia</taxon>
        <taxon>Eubacteriales</taxon>
        <taxon>Clostridiaceae</taxon>
        <taxon>Clostridium</taxon>
    </lineage>
</organism>
<evidence type="ECO:0000256" key="4">
    <source>
        <dbReference type="ARBA" id="ARBA00011233"/>
    </source>
</evidence>
<dbReference type="AlphaFoldDB" id="A0A9N7JP63"/>
<dbReference type="PROSITE" id="PS51177">
    <property type="entry name" value="LUMAZINE_BIND"/>
    <property type="match status" value="2"/>
</dbReference>
<dbReference type="Proteomes" id="UP000280586">
    <property type="component" value="Chromosome"/>
</dbReference>
<feature type="domain" description="Lumazine-binding" evidence="12">
    <location>
        <begin position="97"/>
        <end position="193"/>
    </location>
</feature>
<comment type="function">
    <text evidence="2">Catalyzes the dismutation of two molecules of 6,7-dimethyl-8-ribityllumazine, resulting in the formation of riboflavin and 5-amino-6-(D-ribitylamino)uracil.</text>
</comment>
<dbReference type="EMBL" id="CP099799">
    <property type="protein sequence ID" value="USS02062.1"/>
    <property type="molecule type" value="Genomic_DNA"/>
</dbReference>
<comment type="pathway">
    <text evidence="3">Cofactor biosynthesis; riboflavin biosynthesis; riboflavin from 2-hydroxy-3-oxobutyl phosphate and 5-amino-6-(D-ribitylamino)uracil: step 2/2.</text>
</comment>
<dbReference type="RefSeq" id="WP_066678460.1">
    <property type="nucleotide sequence ID" value="NZ_CABMIZ010000044.1"/>
</dbReference>
<dbReference type="PANTHER" id="PTHR21098">
    <property type="entry name" value="RIBOFLAVIN SYNTHASE ALPHA CHAIN"/>
    <property type="match status" value="1"/>
</dbReference>
<evidence type="ECO:0000313" key="16">
    <source>
        <dbReference type="Proteomes" id="UP001055437"/>
    </source>
</evidence>
<evidence type="ECO:0000259" key="12">
    <source>
        <dbReference type="PROSITE" id="PS51177"/>
    </source>
</evidence>
<keyword evidence="7" id="KW-0686">Riboflavin biosynthesis</keyword>
<dbReference type="EC" id="2.5.1.9" evidence="5 10"/>
<evidence type="ECO:0000256" key="3">
    <source>
        <dbReference type="ARBA" id="ARBA00004887"/>
    </source>
</evidence>
<evidence type="ECO:0000256" key="2">
    <source>
        <dbReference type="ARBA" id="ARBA00002803"/>
    </source>
</evidence>
<gene>
    <name evidence="13" type="ORF">CP523_14085</name>
    <name evidence="14" type="ORF">NH397_06485</name>
</gene>
<dbReference type="InterPro" id="IPR017938">
    <property type="entry name" value="Riboflavin_synthase-like_b-brl"/>
</dbReference>
<evidence type="ECO:0000256" key="9">
    <source>
        <dbReference type="ARBA" id="ARBA00022737"/>
    </source>
</evidence>
<dbReference type="GeneID" id="303561813"/>
<evidence type="ECO:0000256" key="6">
    <source>
        <dbReference type="ARBA" id="ARBA00013950"/>
    </source>
</evidence>
<keyword evidence="8 14" id="KW-0808">Transferase</keyword>
<dbReference type="Gene3D" id="2.40.30.20">
    <property type="match status" value="2"/>
</dbReference>
<dbReference type="PIRSF" id="PIRSF000498">
    <property type="entry name" value="Riboflavin_syn_A"/>
    <property type="match status" value="1"/>
</dbReference>
<dbReference type="OrthoDB" id="9788537at2"/>
<feature type="repeat" description="Lumazine-binding" evidence="11">
    <location>
        <begin position="1"/>
        <end position="96"/>
    </location>
</feature>
<keyword evidence="9" id="KW-0677">Repeat</keyword>
<evidence type="ECO:0000256" key="11">
    <source>
        <dbReference type="PROSITE-ProRule" id="PRU00524"/>
    </source>
</evidence>
<dbReference type="GO" id="GO:0009231">
    <property type="term" value="P:riboflavin biosynthetic process"/>
    <property type="evidence" value="ECO:0007669"/>
    <property type="project" value="UniProtKB-KW"/>
</dbReference>
<dbReference type="NCBIfam" id="TIGR00187">
    <property type="entry name" value="ribE"/>
    <property type="match status" value="1"/>
</dbReference>
<dbReference type="NCBIfam" id="NF006767">
    <property type="entry name" value="PRK09289.1"/>
    <property type="match status" value="1"/>
</dbReference>
<reference evidence="14" key="2">
    <citation type="submission" date="2022-06" db="EMBL/GenBank/DDBJ databases">
        <authorList>
            <person name="Holder M.E."/>
            <person name="Ajami N.J."/>
            <person name="Petrosino J.F."/>
        </authorList>
    </citation>
    <scope>NUCLEOTIDE SEQUENCE</scope>
    <source>
        <strain evidence="14">RMA 8861</strain>
    </source>
</reference>
<name>A0A9N7JP63_CLOSE</name>
<feature type="repeat" description="Lumazine-binding" evidence="11">
    <location>
        <begin position="97"/>
        <end position="193"/>
    </location>
</feature>
<evidence type="ECO:0000313" key="14">
    <source>
        <dbReference type="EMBL" id="USS02062.1"/>
    </source>
</evidence>
<dbReference type="FunFam" id="2.40.30.20:FF:000003">
    <property type="entry name" value="Riboflavin synthase, alpha subunit"/>
    <property type="match status" value="1"/>
</dbReference>
<dbReference type="SUPFAM" id="SSF63380">
    <property type="entry name" value="Riboflavin synthase domain-like"/>
    <property type="match status" value="2"/>
</dbReference>
<sequence>MFTGIIEEIGEVKFLEKNDKSYKVSIKCKKVLEDVDIGDSISTNGVCLTLIAKEKDFFSAYIMKETLDKSNLTYLDIGSKVNLERAMKVNDRFNGHIVSGHIDSMAEIINFRREDKTTWITLKATKETSKYMVYKGSIAIDGISLTIARLKGETFEISLIPHSQNETTLLRKAIGEKVNIECDILAKYLEKLYFCKDINEESSKISKGFLSENGFM</sequence>
<proteinExistence type="predicted"/>
<dbReference type="CDD" id="cd00402">
    <property type="entry name" value="Riboflavin_synthase_like"/>
    <property type="match status" value="1"/>
</dbReference>
<keyword evidence="16" id="KW-1185">Reference proteome</keyword>
<evidence type="ECO:0000256" key="7">
    <source>
        <dbReference type="ARBA" id="ARBA00022619"/>
    </source>
</evidence>
<dbReference type="Proteomes" id="UP001055437">
    <property type="component" value="Chromosome"/>
</dbReference>
<evidence type="ECO:0000256" key="10">
    <source>
        <dbReference type="NCBIfam" id="TIGR00187"/>
    </source>
</evidence>